<organism evidence="2 3">
    <name type="scientific">Vibrio panuliri</name>
    <dbReference type="NCBI Taxonomy" id="1381081"/>
    <lineage>
        <taxon>Bacteria</taxon>
        <taxon>Pseudomonadati</taxon>
        <taxon>Pseudomonadota</taxon>
        <taxon>Gammaproteobacteria</taxon>
        <taxon>Vibrionales</taxon>
        <taxon>Vibrionaceae</taxon>
        <taxon>Vibrio</taxon>
    </lineage>
</organism>
<sequence length="483" mass="54741">MYIIEADYQPHPDNNLNDNPLTEALSVHLNRNTFLDGITVKPKIQSDFWSLPPFYQMTQLRQLTDAHLPLPQTWSMYNKLLGLMIYSYVKRHPLSRDTELLKARVAEQLREGKFPVGIPVGMTTAPTVLVSGDSGTGKTTTIRTVLRRIPQVIRHTSYKGQHFRNMQLTWISFDLPPNGAPKAMANNFFIAVDQAMGTSYAAEWGARHKESVDKHLSGMQQVALEHHLGLVHVDELQFMLAYAKNANSPSLQILESLFNKLGIPIVQSSTEAGVALFDTLDTGDHRIGSDITTVRRMLNDRAFKFSNHKLESDYFQQLFNSLYPQSLIVKSEGEDQAALLEKFKARFHQLSCGLPAIMIRLALLHHETLVTLLGKSEDEQKGYHTYQVGLLNRVYKNQFGLIDPALAQYRSGNKTEYESSIRTDTHKSVYSNKELQKEQKKCPKKQAQLVKNEMPQDQNLMLGLDTNPLDPVFLTGFEESNNV</sequence>
<dbReference type="GO" id="GO:0016887">
    <property type="term" value="F:ATP hydrolysis activity"/>
    <property type="evidence" value="ECO:0007669"/>
    <property type="project" value="InterPro"/>
</dbReference>
<dbReference type="STRING" id="1381081.BIY22_02540"/>
<dbReference type="Pfam" id="PF13401">
    <property type="entry name" value="AAA_22"/>
    <property type="match status" value="1"/>
</dbReference>
<dbReference type="RefSeq" id="WP_049537233.1">
    <property type="nucleotide sequence ID" value="NZ_MJMJ01000001.1"/>
</dbReference>
<evidence type="ECO:0000313" key="2">
    <source>
        <dbReference type="EMBL" id="OLQ93390.1"/>
    </source>
</evidence>
<dbReference type="SUPFAM" id="SSF52540">
    <property type="entry name" value="P-loop containing nucleoside triphosphate hydrolases"/>
    <property type="match status" value="1"/>
</dbReference>
<dbReference type="InterPro" id="IPR049945">
    <property type="entry name" value="AAA_22"/>
</dbReference>
<feature type="domain" description="ORC1/DEAH AAA+ ATPase" evidence="1">
    <location>
        <begin position="125"/>
        <end position="266"/>
    </location>
</feature>
<dbReference type="InterPro" id="IPR027417">
    <property type="entry name" value="P-loop_NTPase"/>
</dbReference>
<proteinExistence type="predicted"/>
<evidence type="ECO:0000259" key="1">
    <source>
        <dbReference type="Pfam" id="PF13401"/>
    </source>
</evidence>
<comment type="caution">
    <text evidence="2">The sequence shown here is derived from an EMBL/GenBank/DDBJ whole genome shotgun (WGS) entry which is preliminary data.</text>
</comment>
<reference evidence="2 3" key="1">
    <citation type="submission" date="2016-09" db="EMBL/GenBank/DDBJ databases">
        <title>Genomic Taxonomy of the Vibrionaceae.</title>
        <authorList>
            <person name="Gonzalez-Castillo A."/>
            <person name="Gomez-Gil B."/>
            <person name="Enciso-Ibarra K."/>
        </authorList>
    </citation>
    <scope>NUCLEOTIDE SEQUENCE [LARGE SCALE GENOMIC DNA]</scope>
    <source>
        <strain evidence="2 3">CAIM 703</strain>
    </source>
</reference>
<dbReference type="AlphaFoldDB" id="A0A1Q9HR96"/>
<dbReference type="EMBL" id="MJMJ01000001">
    <property type="protein sequence ID" value="OLQ93390.1"/>
    <property type="molecule type" value="Genomic_DNA"/>
</dbReference>
<name>A0A1Q9HR96_9VIBR</name>
<dbReference type="Gene3D" id="3.40.50.300">
    <property type="entry name" value="P-loop containing nucleotide triphosphate hydrolases"/>
    <property type="match status" value="1"/>
</dbReference>
<dbReference type="Proteomes" id="UP000186313">
    <property type="component" value="Unassembled WGS sequence"/>
</dbReference>
<accession>A0A1Q9HR96</accession>
<gene>
    <name evidence="2" type="ORF">BIY22_02540</name>
</gene>
<protein>
    <recommendedName>
        <fullName evidence="1">ORC1/DEAH AAA+ ATPase domain-containing protein</fullName>
    </recommendedName>
</protein>
<evidence type="ECO:0000313" key="3">
    <source>
        <dbReference type="Proteomes" id="UP000186313"/>
    </source>
</evidence>